<organism evidence="7">
    <name type="scientific">Strongyloides stercoralis</name>
    <name type="common">Threadworm</name>
    <dbReference type="NCBI Taxonomy" id="6248"/>
    <lineage>
        <taxon>Eukaryota</taxon>
        <taxon>Metazoa</taxon>
        <taxon>Ecdysozoa</taxon>
        <taxon>Nematoda</taxon>
        <taxon>Chromadorea</taxon>
        <taxon>Rhabditida</taxon>
        <taxon>Tylenchina</taxon>
        <taxon>Panagrolaimomorpha</taxon>
        <taxon>Strongyloidoidea</taxon>
        <taxon>Strongyloididae</taxon>
        <taxon>Strongyloides</taxon>
    </lineage>
</organism>
<dbReference type="InterPro" id="IPR028133">
    <property type="entry name" value="Dynamitin"/>
</dbReference>
<evidence type="ECO:0000313" key="7">
    <source>
        <dbReference type="WBParaSite" id="SSTP_0000758200.1"/>
    </source>
</evidence>
<dbReference type="Pfam" id="PF04912">
    <property type="entry name" value="Dynamitin"/>
    <property type="match status" value="1"/>
</dbReference>
<feature type="compositionally biased region" description="Polar residues" evidence="5">
    <location>
        <begin position="1"/>
        <end position="13"/>
    </location>
</feature>
<evidence type="ECO:0000256" key="1">
    <source>
        <dbReference type="ARBA" id="ARBA00004496"/>
    </source>
</evidence>
<proteinExistence type="inferred from homology"/>
<feature type="compositionally biased region" description="Basic and acidic residues" evidence="5">
    <location>
        <begin position="14"/>
        <end position="25"/>
    </location>
</feature>
<keyword evidence="6" id="KW-1185">Reference proteome</keyword>
<sequence>MEYNANEQVWESEGTTRPESPLKEETFDSDDIVKVHVDLDEAKKKFHGRILNADYVNFADPFSKARNRGYGSGSYVLEIVGSDLISSGETIDQKFTRLYYEINELRDQVEDAKVKDTEEYKNSINKDKIILLSEMIKSVASMKNSNDGSKSTNDDLSSLEKESKDKNLNETSQEMYISQLENRITELEKKIGVYTLANDSTTLSEKLESLKILIESLNVNHYGAIEKKWRDMKSAVSANAEKIFGDPNNEAANIEKINSLYELTGRWDATCQLLPSVVKRLQSLSALHEEAEVFSEKLASLDDVKKGVLNELKVEKESLELFQNKFSTMISELMKRLDKIETKS</sequence>
<dbReference type="GO" id="GO:0007017">
    <property type="term" value="P:microtubule-based process"/>
    <property type="evidence" value="ECO:0007669"/>
    <property type="project" value="InterPro"/>
</dbReference>
<dbReference type="WBParaSite" id="TCONS_00006917.p1">
    <property type="protein sequence ID" value="TCONS_00006917.p1"/>
    <property type="gene ID" value="XLOC_005011"/>
</dbReference>
<evidence type="ECO:0000313" key="8">
    <source>
        <dbReference type="WBParaSite" id="TCONS_00006917.p1"/>
    </source>
</evidence>
<dbReference type="GO" id="GO:0005737">
    <property type="term" value="C:cytoplasm"/>
    <property type="evidence" value="ECO:0007669"/>
    <property type="project" value="UniProtKB-SubCell"/>
</dbReference>
<keyword evidence="3" id="KW-0963">Cytoplasm</keyword>
<evidence type="ECO:0000256" key="2">
    <source>
        <dbReference type="ARBA" id="ARBA00006176"/>
    </source>
</evidence>
<dbReference type="AlphaFoldDB" id="A0A0K0EDM0"/>
<dbReference type="GO" id="GO:0005869">
    <property type="term" value="C:dynactin complex"/>
    <property type="evidence" value="ECO:0007669"/>
    <property type="project" value="InterPro"/>
</dbReference>
<feature type="compositionally biased region" description="Basic and acidic residues" evidence="5">
    <location>
        <begin position="158"/>
        <end position="168"/>
    </location>
</feature>
<feature type="region of interest" description="Disordered" evidence="5">
    <location>
        <begin position="1"/>
        <end position="25"/>
    </location>
</feature>
<keyword evidence="4" id="KW-0243">Dynein</keyword>
<dbReference type="GO" id="GO:0030286">
    <property type="term" value="C:dynein complex"/>
    <property type="evidence" value="ECO:0007669"/>
    <property type="project" value="UniProtKB-KW"/>
</dbReference>
<reference evidence="7" key="1">
    <citation type="submission" date="2015-08" db="UniProtKB">
        <authorList>
            <consortium name="WormBaseParasite"/>
        </authorList>
    </citation>
    <scope>IDENTIFICATION</scope>
</reference>
<dbReference type="PANTHER" id="PTHR15346">
    <property type="entry name" value="DYNACTIN SUBUNIT"/>
    <property type="match status" value="1"/>
</dbReference>
<dbReference type="WBParaSite" id="SSTP_0000758200.1">
    <property type="protein sequence ID" value="SSTP_0000758200.1"/>
    <property type="gene ID" value="SSTP_0000758200"/>
</dbReference>
<evidence type="ECO:0000256" key="5">
    <source>
        <dbReference type="SAM" id="MobiDB-lite"/>
    </source>
</evidence>
<feature type="region of interest" description="Disordered" evidence="5">
    <location>
        <begin position="142"/>
        <end position="171"/>
    </location>
</feature>
<protein>
    <submittedName>
        <fullName evidence="7 8">Dynactin subunit 2</fullName>
    </submittedName>
</protein>
<accession>A0A0K0EDM0</accession>
<feature type="compositionally biased region" description="Polar residues" evidence="5">
    <location>
        <begin position="142"/>
        <end position="156"/>
    </location>
</feature>
<evidence type="ECO:0000256" key="4">
    <source>
        <dbReference type="ARBA" id="ARBA00023017"/>
    </source>
</evidence>
<evidence type="ECO:0000313" key="6">
    <source>
        <dbReference type="Proteomes" id="UP000035681"/>
    </source>
</evidence>
<name>A0A0K0EDM0_STRER</name>
<comment type="subcellular location">
    <subcellularLocation>
        <location evidence="1">Cytoplasm</location>
    </subcellularLocation>
</comment>
<dbReference type="Proteomes" id="UP000035681">
    <property type="component" value="Unplaced"/>
</dbReference>
<evidence type="ECO:0000256" key="3">
    <source>
        <dbReference type="ARBA" id="ARBA00022490"/>
    </source>
</evidence>
<dbReference type="STRING" id="6248.A0A0K0EDM0"/>
<comment type="similarity">
    <text evidence="2">Belongs to the dynactin subunit 2 family.</text>
</comment>